<name>A0A1X7I9M7_9SPHI</name>
<organism evidence="4 5">
    <name type="scientific">Sphingobacterium psychroaquaticum</name>
    <dbReference type="NCBI Taxonomy" id="561061"/>
    <lineage>
        <taxon>Bacteria</taxon>
        <taxon>Pseudomonadati</taxon>
        <taxon>Bacteroidota</taxon>
        <taxon>Sphingobacteriia</taxon>
        <taxon>Sphingobacteriales</taxon>
        <taxon>Sphingobacteriaceae</taxon>
        <taxon>Sphingobacterium</taxon>
    </lineage>
</organism>
<evidence type="ECO:0000256" key="2">
    <source>
        <dbReference type="ARBA" id="ARBA00022695"/>
    </source>
</evidence>
<dbReference type="PANTHER" id="PTHR43584">
    <property type="entry name" value="NUCLEOTIDYL TRANSFERASE"/>
    <property type="match status" value="1"/>
</dbReference>
<dbReference type="PANTHER" id="PTHR43584:SF5">
    <property type="entry name" value="PROTEIN LICC"/>
    <property type="match status" value="1"/>
</dbReference>
<keyword evidence="2" id="KW-0548">Nucleotidyltransferase</keyword>
<evidence type="ECO:0000313" key="5">
    <source>
        <dbReference type="Proteomes" id="UP000192980"/>
    </source>
</evidence>
<dbReference type="RefSeq" id="WP_085471432.1">
    <property type="nucleotide sequence ID" value="NZ_FXAU01000001.1"/>
</dbReference>
<dbReference type="OrthoDB" id="9784180at2"/>
<dbReference type="SUPFAM" id="SSF53448">
    <property type="entry name" value="Nucleotide-diphospho-sugar transferases"/>
    <property type="match status" value="1"/>
</dbReference>
<proteinExistence type="predicted"/>
<dbReference type="InterPro" id="IPR050065">
    <property type="entry name" value="GlmU-like"/>
</dbReference>
<dbReference type="Proteomes" id="UP000192980">
    <property type="component" value="Unassembled WGS sequence"/>
</dbReference>
<protein>
    <submittedName>
        <fullName evidence="4">MobA-like NTP transferase domain-containing protein</fullName>
    </submittedName>
</protein>
<sequence length="241" mass="27489">MEYAIIAAGEGSRLKEEGHTLPKPLLPLFGIPMIERLIGIFASQYAKRIHIIVNSQSQELIDFLQEHDFKVPIVLYVKDTESSLHSLYELVKVNPQWNAICVTTTDTVFSERDFIDYLNAFTYHPRVDAYMGVTSFVDDESPLYVGVNEYMEVESFADSNTGEMTHVSGGIYGLRRRALDCVAESVASGNTRMRNYQRYLLEQQLEVRAHRFGKIVDVDHLKDRDAAEVFLAEIGEKPIQY</sequence>
<dbReference type="InterPro" id="IPR025877">
    <property type="entry name" value="MobA-like_NTP_Trfase"/>
</dbReference>
<keyword evidence="5" id="KW-1185">Reference proteome</keyword>
<keyword evidence="1 4" id="KW-0808">Transferase</keyword>
<evidence type="ECO:0000259" key="3">
    <source>
        <dbReference type="Pfam" id="PF12804"/>
    </source>
</evidence>
<dbReference type="GO" id="GO:0016779">
    <property type="term" value="F:nucleotidyltransferase activity"/>
    <property type="evidence" value="ECO:0007669"/>
    <property type="project" value="UniProtKB-KW"/>
</dbReference>
<evidence type="ECO:0000313" key="4">
    <source>
        <dbReference type="EMBL" id="SMG10811.1"/>
    </source>
</evidence>
<dbReference type="STRING" id="561061.SAMN05660862_0564"/>
<feature type="domain" description="MobA-like NTP transferase" evidence="3">
    <location>
        <begin position="4"/>
        <end position="128"/>
    </location>
</feature>
<accession>A0A1X7I9M7</accession>
<dbReference type="InterPro" id="IPR029044">
    <property type="entry name" value="Nucleotide-diphossugar_trans"/>
</dbReference>
<evidence type="ECO:0000256" key="1">
    <source>
        <dbReference type="ARBA" id="ARBA00022679"/>
    </source>
</evidence>
<dbReference type="Gene3D" id="3.90.550.10">
    <property type="entry name" value="Spore Coat Polysaccharide Biosynthesis Protein SpsA, Chain A"/>
    <property type="match status" value="1"/>
</dbReference>
<gene>
    <name evidence="4" type="ORF">SAMN05660862_0564</name>
</gene>
<dbReference type="Pfam" id="PF12804">
    <property type="entry name" value="NTP_transf_3"/>
    <property type="match status" value="1"/>
</dbReference>
<dbReference type="EMBL" id="FXAU01000001">
    <property type="protein sequence ID" value="SMG10811.1"/>
    <property type="molecule type" value="Genomic_DNA"/>
</dbReference>
<dbReference type="AlphaFoldDB" id="A0A1X7I9M7"/>
<reference evidence="4 5" key="1">
    <citation type="submission" date="2017-04" db="EMBL/GenBank/DDBJ databases">
        <authorList>
            <person name="Afonso C.L."/>
            <person name="Miller P.J."/>
            <person name="Scott M.A."/>
            <person name="Spackman E."/>
            <person name="Goraichik I."/>
            <person name="Dimitrov K.M."/>
            <person name="Suarez D.L."/>
            <person name="Swayne D.E."/>
        </authorList>
    </citation>
    <scope>NUCLEOTIDE SEQUENCE [LARGE SCALE GENOMIC DNA]</scope>
    <source>
        <strain evidence="4 5">DSM 22418</strain>
    </source>
</reference>